<evidence type="ECO:0000259" key="11">
    <source>
        <dbReference type="PROSITE" id="PS51144"/>
    </source>
</evidence>
<dbReference type="PROSITE" id="PS51144">
    <property type="entry name" value="ALPHA_CA_2"/>
    <property type="match status" value="1"/>
</dbReference>
<dbReference type="InterPro" id="IPR023561">
    <property type="entry name" value="Carbonic_anhydrase_a-class"/>
</dbReference>
<dbReference type="InterPro" id="IPR018338">
    <property type="entry name" value="Carbonic_anhydrase_a-class_CS"/>
</dbReference>
<dbReference type="GO" id="GO:0004089">
    <property type="term" value="F:carbonate dehydratase activity"/>
    <property type="evidence" value="ECO:0007669"/>
    <property type="project" value="UniProtKB-UniRule"/>
</dbReference>
<protein>
    <recommendedName>
        <fullName evidence="5 10">Carbonic anhydrase</fullName>
        <ecNumber evidence="5 10">4.2.1.1</ecNumber>
    </recommendedName>
</protein>
<dbReference type="OrthoDB" id="429145at2759"/>
<dbReference type="Pfam" id="PF00194">
    <property type="entry name" value="Carb_anhydrase"/>
    <property type="match status" value="1"/>
</dbReference>
<dbReference type="EC" id="4.2.1.1" evidence="5 10"/>
<evidence type="ECO:0000313" key="12">
    <source>
        <dbReference type="Proteomes" id="UP000235220"/>
    </source>
</evidence>
<evidence type="ECO:0000256" key="7">
    <source>
        <dbReference type="ARBA" id="ARBA00022833"/>
    </source>
</evidence>
<dbReference type="Proteomes" id="UP000235220">
    <property type="component" value="Chromosome 4"/>
</dbReference>
<dbReference type="GO" id="GO:0016836">
    <property type="term" value="F:hydro-lyase activity"/>
    <property type="evidence" value="ECO:0000318"/>
    <property type="project" value="GO_Central"/>
</dbReference>
<dbReference type="InterPro" id="IPR041891">
    <property type="entry name" value="Alpha_CA_prokaryot-like"/>
</dbReference>
<dbReference type="KEGG" id="jre:109013155"/>
<comment type="catalytic activity">
    <reaction evidence="9 10">
        <text>hydrogencarbonate + H(+) = CO2 + H2O</text>
        <dbReference type="Rhea" id="RHEA:10748"/>
        <dbReference type="ChEBI" id="CHEBI:15377"/>
        <dbReference type="ChEBI" id="CHEBI:15378"/>
        <dbReference type="ChEBI" id="CHEBI:16526"/>
        <dbReference type="ChEBI" id="CHEBI:17544"/>
        <dbReference type="EC" id="4.2.1.1"/>
    </reaction>
</comment>
<sequence length="481" mass="54571">MNVVFDEQSLLNPRREFVVHIGEEQSNGKKVELQVEGSQGVPGGTQDHAIADEDDFDFDSGVKGEQDYSITTGRQRRQIRLSQRYSHANMVMYALTTVEDIDGYEMDTQVFETLQSTVALSTIEAKYIAAIEAMNEAIWLKGLISDLGLQKDGISCLEIAIHLGDLVEGVSSCIPPTENQHFLQTCTSGFLETLLRQALQSMKNPRKLIFISSILIFVVIFSHLTSTASQEVEDEREFDYLEDSGMGPRHWGDIRKEWAACKNGDMQSPIDLSSRRVKLIPKLGELKRSYKPSNATIKNRGHDILVQWLADAGSIQIEGTDYSLQQGHWHSPSEHSLNGRRYDLELHMVHLSQDINMKNKIAVVGLFYKIGRPDAFLSKLMRNITSMADEKAEINIGVIDPIEIKMGGKRYYRYMGSLTVPPCTEGVTWIINKKVRTVSRKQVKLLREVVHDYAEMNARPVQPLNRREVHLYCQTLRRTKN</sequence>
<reference evidence="13" key="1">
    <citation type="submission" date="2025-08" db="UniProtKB">
        <authorList>
            <consortium name="RefSeq"/>
        </authorList>
    </citation>
    <scope>IDENTIFICATION</scope>
    <source>
        <tissue evidence="13">Leaves</tissue>
    </source>
</reference>
<evidence type="ECO:0000256" key="6">
    <source>
        <dbReference type="ARBA" id="ARBA00022723"/>
    </source>
</evidence>
<dbReference type="RefSeq" id="XP_035545042.1">
    <property type="nucleotide sequence ID" value="XM_035689149.1"/>
</dbReference>
<comment type="cofactor">
    <cofactor evidence="1 10">
        <name>Zn(2+)</name>
        <dbReference type="ChEBI" id="CHEBI:29105"/>
    </cofactor>
</comment>
<comment type="subcellular location">
    <subcellularLocation>
        <location evidence="3">Plastid</location>
        <location evidence="3">Chloroplast stroma</location>
    </subcellularLocation>
</comment>
<dbReference type="InterPro" id="IPR036398">
    <property type="entry name" value="CA_dom_sf"/>
</dbReference>
<evidence type="ECO:0000256" key="8">
    <source>
        <dbReference type="ARBA" id="ARBA00023239"/>
    </source>
</evidence>
<evidence type="ECO:0000256" key="3">
    <source>
        <dbReference type="ARBA" id="ARBA00004470"/>
    </source>
</evidence>
<dbReference type="SMART" id="SM01057">
    <property type="entry name" value="Carb_anhydrase"/>
    <property type="match status" value="1"/>
</dbReference>
<dbReference type="InParanoid" id="A0A6P9ER46"/>
<evidence type="ECO:0000256" key="9">
    <source>
        <dbReference type="ARBA" id="ARBA00048348"/>
    </source>
</evidence>
<keyword evidence="12" id="KW-1185">Reference proteome</keyword>
<evidence type="ECO:0000256" key="1">
    <source>
        <dbReference type="ARBA" id="ARBA00001947"/>
    </source>
</evidence>
<evidence type="ECO:0000256" key="2">
    <source>
        <dbReference type="ARBA" id="ARBA00002904"/>
    </source>
</evidence>
<dbReference type="CDD" id="cd03124">
    <property type="entry name" value="alpha_CA_prokaryotic_like"/>
    <property type="match status" value="1"/>
</dbReference>
<evidence type="ECO:0000256" key="5">
    <source>
        <dbReference type="ARBA" id="ARBA00012925"/>
    </source>
</evidence>
<name>A0A6P9ER46_JUGRE</name>
<keyword evidence="6 10" id="KW-0479">Metal-binding</keyword>
<dbReference type="PANTHER" id="PTHR18952">
    <property type="entry name" value="CARBONIC ANHYDRASE"/>
    <property type="match status" value="1"/>
</dbReference>
<evidence type="ECO:0000256" key="10">
    <source>
        <dbReference type="RuleBase" id="RU367011"/>
    </source>
</evidence>
<keyword evidence="7 10" id="KW-0862">Zinc</keyword>
<feature type="domain" description="Alpha-carbonic anhydrase" evidence="11">
    <location>
        <begin position="236"/>
        <end position="473"/>
    </location>
</feature>
<dbReference type="Gene3D" id="3.10.200.10">
    <property type="entry name" value="Alpha carbonic anhydrase"/>
    <property type="match status" value="1"/>
</dbReference>
<proteinExistence type="inferred from homology"/>
<dbReference type="GO" id="GO:0009570">
    <property type="term" value="C:chloroplast stroma"/>
    <property type="evidence" value="ECO:0007669"/>
    <property type="project" value="UniProtKB-SubCell"/>
</dbReference>
<dbReference type="GO" id="GO:0008270">
    <property type="term" value="F:zinc ion binding"/>
    <property type="evidence" value="ECO:0007669"/>
    <property type="project" value="UniProtKB-UniRule"/>
</dbReference>
<dbReference type="InterPro" id="IPR001148">
    <property type="entry name" value="CA_dom"/>
</dbReference>
<dbReference type="AlphaFoldDB" id="A0A6P9ER46"/>
<evidence type="ECO:0000313" key="13">
    <source>
        <dbReference type="RefSeq" id="XP_035545042.1"/>
    </source>
</evidence>
<accession>A0A6P9ER46</accession>
<dbReference type="PROSITE" id="PS00162">
    <property type="entry name" value="ALPHA_CA_1"/>
    <property type="match status" value="1"/>
</dbReference>
<comment type="similarity">
    <text evidence="10">Belongs to the alpha-carbonic anhydrase family.</text>
</comment>
<evidence type="ECO:0000256" key="4">
    <source>
        <dbReference type="ARBA" id="ARBA00006365"/>
    </source>
</evidence>
<dbReference type="SUPFAM" id="SSF51069">
    <property type="entry name" value="Carbonic anhydrase"/>
    <property type="match status" value="1"/>
</dbReference>
<dbReference type="GeneID" id="109013155"/>
<comment type="similarity">
    <text evidence="4">Belongs to the alpha-class carbonic anhydrase family.</text>
</comment>
<gene>
    <name evidence="13" type="primary">LOC109013155</name>
</gene>
<organism evidence="12 13">
    <name type="scientific">Juglans regia</name>
    <name type="common">English walnut</name>
    <dbReference type="NCBI Taxonomy" id="51240"/>
    <lineage>
        <taxon>Eukaryota</taxon>
        <taxon>Viridiplantae</taxon>
        <taxon>Streptophyta</taxon>
        <taxon>Embryophyta</taxon>
        <taxon>Tracheophyta</taxon>
        <taxon>Spermatophyta</taxon>
        <taxon>Magnoliopsida</taxon>
        <taxon>eudicotyledons</taxon>
        <taxon>Gunneridae</taxon>
        <taxon>Pentapetalae</taxon>
        <taxon>rosids</taxon>
        <taxon>fabids</taxon>
        <taxon>Fagales</taxon>
        <taxon>Juglandaceae</taxon>
        <taxon>Juglans</taxon>
    </lineage>
</organism>
<comment type="function">
    <text evidence="2 10">Reversible hydration of carbon dioxide.</text>
</comment>
<keyword evidence="8 10" id="KW-0456">Lyase</keyword>
<dbReference type="PANTHER" id="PTHR18952:SF201">
    <property type="entry name" value="CARBONIC ANHYDRASE"/>
    <property type="match status" value="1"/>
</dbReference>